<keyword evidence="2" id="KW-0472">Membrane</keyword>
<evidence type="ECO:0000256" key="2">
    <source>
        <dbReference type="SAM" id="Phobius"/>
    </source>
</evidence>
<sequence length="190" mass="20259">MNRESTAFAEESRPETASDGATAPRRSAVAGRVRRGIEGGALATLVMTVYRLPVTRSLPPSAEFWTTFVAGGRPGDHPLAALVLHFAYGLGAGGLFAALISDRASLDRERTRSFLDDSVSGPPDRSDEVTATMAGLLYGVALSAVGERFVLGRLLGTEPDDRFAFHVGHVLYGITLGAWVGTRTRREKGK</sequence>
<feature type="transmembrane region" description="Helical" evidence="2">
    <location>
        <begin position="129"/>
        <end position="151"/>
    </location>
</feature>
<comment type="caution">
    <text evidence="3">The sequence shown here is derived from an EMBL/GenBank/DDBJ whole genome shotgun (WGS) entry which is preliminary data.</text>
</comment>
<evidence type="ECO:0000313" key="3">
    <source>
        <dbReference type="EMBL" id="ELZ19893.1"/>
    </source>
</evidence>
<keyword evidence="2" id="KW-0812">Transmembrane</keyword>
<protein>
    <submittedName>
        <fullName evidence="3">Uncharacterized protein</fullName>
    </submittedName>
</protein>
<evidence type="ECO:0000256" key="1">
    <source>
        <dbReference type="SAM" id="MobiDB-lite"/>
    </source>
</evidence>
<keyword evidence="2" id="KW-1133">Transmembrane helix</keyword>
<dbReference type="AlphaFoldDB" id="M0CB75"/>
<keyword evidence="4" id="KW-1185">Reference proteome</keyword>
<dbReference type="eggNOG" id="arCOG06357">
    <property type="taxonomic scope" value="Archaea"/>
</dbReference>
<feature type="transmembrane region" description="Helical" evidence="2">
    <location>
        <begin position="79"/>
        <end position="100"/>
    </location>
</feature>
<gene>
    <name evidence="3" type="ORF">C475_21384</name>
</gene>
<dbReference type="EMBL" id="AOIU01000048">
    <property type="protein sequence ID" value="ELZ19893.1"/>
    <property type="molecule type" value="Genomic_DNA"/>
</dbReference>
<evidence type="ECO:0000313" key="4">
    <source>
        <dbReference type="Proteomes" id="UP000011626"/>
    </source>
</evidence>
<dbReference type="RefSeq" id="WP_006885939.1">
    <property type="nucleotide sequence ID" value="NZ_AOIU01000048.1"/>
</dbReference>
<proteinExistence type="predicted"/>
<feature type="transmembrane region" description="Helical" evidence="2">
    <location>
        <begin position="163"/>
        <end position="182"/>
    </location>
</feature>
<dbReference type="Proteomes" id="UP000011626">
    <property type="component" value="Unassembled WGS sequence"/>
</dbReference>
<reference evidence="3 4" key="1">
    <citation type="journal article" date="2014" name="PLoS Genet.">
        <title>Phylogenetically driven sequencing of extremely halophilic archaea reveals strategies for static and dynamic osmo-response.</title>
        <authorList>
            <person name="Becker E.A."/>
            <person name="Seitzer P.M."/>
            <person name="Tritt A."/>
            <person name="Larsen D."/>
            <person name="Krusor M."/>
            <person name="Yao A.I."/>
            <person name="Wu D."/>
            <person name="Madern D."/>
            <person name="Eisen J.A."/>
            <person name="Darling A.E."/>
            <person name="Facciotti M.T."/>
        </authorList>
    </citation>
    <scope>NUCLEOTIDE SEQUENCE [LARGE SCALE GENOMIC DNA]</scope>
    <source>
        <strain evidence="3 4">2-9-1</strain>
    </source>
</reference>
<feature type="region of interest" description="Disordered" evidence="1">
    <location>
        <begin position="1"/>
        <end position="27"/>
    </location>
</feature>
<accession>M0CB75</accession>
<organism evidence="3 4">
    <name type="scientific">Halosimplex carlsbadense 2-9-1</name>
    <dbReference type="NCBI Taxonomy" id="797114"/>
    <lineage>
        <taxon>Archaea</taxon>
        <taxon>Methanobacteriati</taxon>
        <taxon>Methanobacteriota</taxon>
        <taxon>Stenosarchaea group</taxon>
        <taxon>Halobacteria</taxon>
        <taxon>Halobacteriales</taxon>
        <taxon>Haloarculaceae</taxon>
        <taxon>Halosimplex</taxon>
    </lineage>
</organism>
<name>M0CB75_9EURY</name>